<reference evidence="1 2" key="1">
    <citation type="journal article" date="2020" name="Cell">
        <title>Large-Scale Comparative Analyses of Tick Genomes Elucidate Their Genetic Diversity and Vector Capacities.</title>
        <authorList>
            <consortium name="Tick Genome and Microbiome Consortium (TIGMIC)"/>
            <person name="Jia N."/>
            <person name="Wang J."/>
            <person name="Shi W."/>
            <person name="Du L."/>
            <person name="Sun Y."/>
            <person name="Zhan W."/>
            <person name="Jiang J.F."/>
            <person name="Wang Q."/>
            <person name="Zhang B."/>
            <person name="Ji P."/>
            <person name="Bell-Sakyi L."/>
            <person name="Cui X.M."/>
            <person name="Yuan T.T."/>
            <person name="Jiang B.G."/>
            <person name="Yang W.F."/>
            <person name="Lam T.T."/>
            <person name="Chang Q.C."/>
            <person name="Ding S.J."/>
            <person name="Wang X.J."/>
            <person name="Zhu J.G."/>
            <person name="Ruan X.D."/>
            <person name="Zhao L."/>
            <person name="Wei J.T."/>
            <person name="Ye R.Z."/>
            <person name="Que T.C."/>
            <person name="Du C.H."/>
            <person name="Zhou Y.H."/>
            <person name="Cheng J.X."/>
            <person name="Dai P.F."/>
            <person name="Guo W.B."/>
            <person name="Han X.H."/>
            <person name="Huang E.J."/>
            <person name="Li L.F."/>
            <person name="Wei W."/>
            <person name="Gao Y.C."/>
            <person name="Liu J.Z."/>
            <person name="Shao H.Z."/>
            <person name="Wang X."/>
            <person name="Wang C.C."/>
            <person name="Yang T.C."/>
            <person name="Huo Q.B."/>
            <person name="Li W."/>
            <person name="Chen H.Y."/>
            <person name="Chen S.E."/>
            <person name="Zhou L.G."/>
            <person name="Ni X.B."/>
            <person name="Tian J.H."/>
            <person name="Sheng Y."/>
            <person name="Liu T."/>
            <person name="Pan Y.S."/>
            <person name="Xia L.Y."/>
            <person name="Li J."/>
            <person name="Zhao F."/>
            <person name="Cao W.C."/>
        </authorList>
    </citation>
    <scope>NUCLEOTIDE SEQUENCE [LARGE SCALE GENOMIC DNA]</scope>
    <source>
        <strain evidence="1">Iper-2018</strain>
    </source>
</reference>
<keyword evidence="2" id="KW-1185">Reference proteome</keyword>
<dbReference type="Proteomes" id="UP000805193">
    <property type="component" value="Unassembled WGS sequence"/>
</dbReference>
<accession>A0AC60QMF0</accession>
<evidence type="ECO:0000313" key="1">
    <source>
        <dbReference type="EMBL" id="KAG0436749.1"/>
    </source>
</evidence>
<name>A0AC60QMF0_IXOPE</name>
<sequence length="179" mass="19643">MAAQHMAKQWEARPDDVRRLLVLDQAPIHRTDASRKALAAKDADVVFVPGDCTSTVQPADVSWMKPFKDSLRETWEGFIRAGAVTPKGNLKKPSRQDVVNFVSKAWAAVSEEVVASSFKRCGISTALDGSEDRELHEQLALAVPPSAALSTTSNSVREDVVDLLFESESDCSFYGFDDE</sequence>
<dbReference type="EMBL" id="JABSTQ010006746">
    <property type="protein sequence ID" value="KAG0436749.1"/>
    <property type="molecule type" value="Genomic_DNA"/>
</dbReference>
<gene>
    <name evidence="1" type="ORF">HPB47_017773</name>
</gene>
<protein>
    <submittedName>
        <fullName evidence="1">Uncharacterized protein</fullName>
    </submittedName>
</protein>
<proteinExistence type="predicted"/>
<comment type="caution">
    <text evidence="1">The sequence shown here is derived from an EMBL/GenBank/DDBJ whole genome shotgun (WGS) entry which is preliminary data.</text>
</comment>
<evidence type="ECO:0000313" key="2">
    <source>
        <dbReference type="Proteomes" id="UP000805193"/>
    </source>
</evidence>
<organism evidence="1 2">
    <name type="scientific">Ixodes persulcatus</name>
    <name type="common">Taiga tick</name>
    <dbReference type="NCBI Taxonomy" id="34615"/>
    <lineage>
        <taxon>Eukaryota</taxon>
        <taxon>Metazoa</taxon>
        <taxon>Ecdysozoa</taxon>
        <taxon>Arthropoda</taxon>
        <taxon>Chelicerata</taxon>
        <taxon>Arachnida</taxon>
        <taxon>Acari</taxon>
        <taxon>Parasitiformes</taxon>
        <taxon>Ixodida</taxon>
        <taxon>Ixodoidea</taxon>
        <taxon>Ixodidae</taxon>
        <taxon>Ixodinae</taxon>
        <taxon>Ixodes</taxon>
    </lineage>
</organism>